<gene>
    <name evidence="1" type="primary">lepA_3</name>
    <name evidence="1" type="ORF">NCTC10005_02641</name>
</gene>
<organism evidence="1 2">
    <name type="scientific">Enterobacter cloacae</name>
    <dbReference type="NCBI Taxonomy" id="550"/>
    <lineage>
        <taxon>Bacteria</taxon>
        <taxon>Pseudomonadati</taxon>
        <taxon>Pseudomonadota</taxon>
        <taxon>Gammaproteobacteria</taxon>
        <taxon>Enterobacterales</taxon>
        <taxon>Enterobacteriaceae</taxon>
        <taxon>Enterobacter</taxon>
        <taxon>Enterobacter cloacae complex</taxon>
    </lineage>
</organism>
<dbReference type="InterPro" id="IPR006297">
    <property type="entry name" value="EF-4"/>
</dbReference>
<dbReference type="GO" id="GO:0043022">
    <property type="term" value="F:ribosome binding"/>
    <property type="evidence" value="ECO:0007669"/>
    <property type="project" value="TreeGrafter"/>
</dbReference>
<sequence>MRRGGWLVCAIKDILGAPVGDTLTGARNPAEKALPGFKKVKPQVYAGLFPVSSDDYENFRDALGKLSLNDASLFYEPESSTALASAPMRLPWSAAHGDYSGTSGA</sequence>
<name>A0A377LWP7_ENTCL</name>
<dbReference type="EC" id="3.6.5.-" evidence="1"/>
<dbReference type="SUPFAM" id="SSF54980">
    <property type="entry name" value="EF-G C-terminal domain-like"/>
    <property type="match status" value="1"/>
</dbReference>
<proteinExistence type="predicted"/>
<protein>
    <submittedName>
        <fullName evidence="1">GTP-binding protein LepA</fullName>
        <ecNumber evidence="1">3.6.5.-</ecNumber>
    </submittedName>
</protein>
<dbReference type="GO" id="GO:0045727">
    <property type="term" value="P:positive regulation of translation"/>
    <property type="evidence" value="ECO:0007669"/>
    <property type="project" value="TreeGrafter"/>
</dbReference>
<keyword evidence="1" id="KW-0378">Hydrolase</keyword>
<evidence type="ECO:0000313" key="2">
    <source>
        <dbReference type="Proteomes" id="UP000255106"/>
    </source>
</evidence>
<dbReference type="GO" id="GO:0017111">
    <property type="term" value="F:ribonucleoside triphosphate phosphatase activity"/>
    <property type="evidence" value="ECO:0007669"/>
    <property type="project" value="UniProtKB-ARBA"/>
</dbReference>
<dbReference type="EMBL" id="UGJB01000004">
    <property type="protein sequence ID" value="STQ09911.1"/>
    <property type="molecule type" value="Genomic_DNA"/>
</dbReference>
<dbReference type="Gene3D" id="3.30.70.870">
    <property type="entry name" value="Elongation Factor G (Translational Gtpase), domain 3"/>
    <property type="match status" value="1"/>
</dbReference>
<dbReference type="PANTHER" id="PTHR43512:SF4">
    <property type="entry name" value="TRANSLATION FACTOR GUF1 HOMOLOG, CHLOROPLASTIC"/>
    <property type="match status" value="1"/>
</dbReference>
<accession>A0A377LWP7</accession>
<dbReference type="GO" id="GO:0005525">
    <property type="term" value="F:GTP binding"/>
    <property type="evidence" value="ECO:0007669"/>
    <property type="project" value="InterPro"/>
</dbReference>
<dbReference type="AlphaFoldDB" id="A0A377LWP7"/>
<reference evidence="1 2" key="1">
    <citation type="submission" date="2018-06" db="EMBL/GenBank/DDBJ databases">
        <authorList>
            <consortium name="Pathogen Informatics"/>
            <person name="Doyle S."/>
        </authorList>
    </citation>
    <scope>NUCLEOTIDE SEQUENCE [LARGE SCALE GENOMIC DNA]</scope>
    <source>
        <strain evidence="1 2">NCTC10005</strain>
    </source>
</reference>
<dbReference type="Proteomes" id="UP000255106">
    <property type="component" value="Unassembled WGS sequence"/>
</dbReference>
<evidence type="ECO:0000313" key="1">
    <source>
        <dbReference type="EMBL" id="STQ09911.1"/>
    </source>
</evidence>
<dbReference type="InterPro" id="IPR035647">
    <property type="entry name" value="EFG_III/V"/>
</dbReference>
<dbReference type="PANTHER" id="PTHR43512">
    <property type="entry name" value="TRANSLATION FACTOR GUF1-RELATED"/>
    <property type="match status" value="1"/>
</dbReference>